<dbReference type="AlphaFoldDB" id="A0A239CJL4"/>
<keyword evidence="4" id="KW-0238">DNA-binding</keyword>
<dbReference type="InterPro" id="IPR036388">
    <property type="entry name" value="WH-like_DNA-bd_sf"/>
</dbReference>
<dbReference type="CDD" id="cd06171">
    <property type="entry name" value="Sigma70_r4"/>
    <property type="match status" value="1"/>
</dbReference>
<sequence>MAMVSHARDELDDSRIVAASLDDPEAFGELFRRHSPRLHAYVKRRLGGSLADDVVAEAFATAFRRRDRFDGRAEFGAWLWGITSNLIAKHHRQETRMYRAFARTGADPAEDGVADRASERASAAACGPGLARALASLGAQDRNAVLLLAWGEMSYAEIAVTLGLPVGTVKAKIHRSRAKLRKALSEE</sequence>
<evidence type="ECO:0000259" key="7">
    <source>
        <dbReference type="Pfam" id="PF08281"/>
    </source>
</evidence>
<evidence type="ECO:0000259" key="6">
    <source>
        <dbReference type="Pfam" id="PF04542"/>
    </source>
</evidence>
<evidence type="ECO:0000313" key="9">
    <source>
        <dbReference type="Proteomes" id="UP000198420"/>
    </source>
</evidence>
<keyword evidence="2" id="KW-0805">Transcription regulation</keyword>
<dbReference type="SUPFAM" id="SSF88659">
    <property type="entry name" value="Sigma3 and sigma4 domains of RNA polymerase sigma factors"/>
    <property type="match status" value="1"/>
</dbReference>
<dbReference type="InterPro" id="IPR014284">
    <property type="entry name" value="RNA_pol_sigma-70_dom"/>
</dbReference>
<dbReference type="Gene3D" id="1.10.1740.10">
    <property type="match status" value="1"/>
</dbReference>
<reference evidence="9" key="1">
    <citation type="submission" date="2017-06" db="EMBL/GenBank/DDBJ databases">
        <authorList>
            <person name="Varghese N."/>
            <person name="Submissions S."/>
        </authorList>
    </citation>
    <scope>NUCLEOTIDE SEQUENCE [LARGE SCALE GENOMIC DNA]</scope>
    <source>
        <strain evidence="9">DSM 44485</strain>
    </source>
</reference>
<proteinExistence type="inferred from homology"/>
<dbReference type="InterPro" id="IPR007627">
    <property type="entry name" value="RNA_pol_sigma70_r2"/>
</dbReference>
<feature type="domain" description="RNA polymerase sigma factor 70 region 4 type 2" evidence="7">
    <location>
        <begin position="130"/>
        <end position="180"/>
    </location>
</feature>
<keyword evidence="3" id="KW-0731">Sigma factor</keyword>
<organism evidence="8 9">
    <name type="scientific">Actinomadura mexicana</name>
    <dbReference type="NCBI Taxonomy" id="134959"/>
    <lineage>
        <taxon>Bacteria</taxon>
        <taxon>Bacillati</taxon>
        <taxon>Actinomycetota</taxon>
        <taxon>Actinomycetes</taxon>
        <taxon>Streptosporangiales</taxon>
        <taxon>Thermomonosporaceae</taxon>
        <taxon>Actinomadura</taxon>
    </lineage>
</organism>
<dbReference type="PANTHER" id="PTHR43133">
    <property type="entry name" value="RNA POLYMERASE ECF-TYPE SIGMA FACTO"/>
    <property type="match status" value="1"/>
</dbReference>
<dbReference type="InterPro" id="IPR013324">
    <property type="entry name" value="RNA_pol_sigma_r3/r4-like"/>
</dbReference>
<dbReference type="Gene3D" id="1.10.10.10">
    <property type="entry name" value="Winged helix-like DNA-binding domain superfamily/Winged helix DNA-binding domain"/>
    <property type="match status" value="1"/>
</dbReference>
<evidence type="ECO:0000256" key="1">
    <source>
        <dbReference type="ARBA" id="ARBA00010641"/>
    </source>
</evidence>
<dbReference type="Proteomes" id="UP000198420">
    <property type="component" value="Unassembled WGS sequence"/>
</dbReference>
<evidence type="ECO:0000256" key="5">
    <source>
        <dbReference type="ARBA" id="ARBA00023163"/>
    </source>
</evidence>
<feature type="domain" description="RNA polymerase sigma-70 region 2" evidence="6">
    <location>
        <begin position="30"/>
        <end position="96"/>
    </location>
</feature>
<dbReference type="Pfam" id="PF04542">
    <property type="entry name" value="Sigma70_r2"/>
    <property type="match status" value="1"/>
</dbReference>
<dbReference type="GO" id="GO:0006352">
    <property type="term" value="P:DNA-templated transcription initiation"/>
    <property type="evidence" value="ECO:0007669"/>
    <property type="project" value="InterPro"/>
</dbReference>
<dbReference type="InterPro" id="IPR013249">
    <property type="entry name" value="RNA_pol_sigma70_r4_t2"/>
</dbReference>
<protein>
    <submittedName>
        <fullName evidence="8">RNA polymerase sigma-70 factor, ECF subfamily</fullName>
    </submittedName>
</protein>
<dbReference type="GO" id="GO:0016987">
    <property type="term" value="F:sigma factor activity"/>
    <property type="evidence" value="ECO:0007669"/>
    <property type="project" value="UniProtKB-KW"/>
</dbReference>
<dbReference type="PANTHER" id="PTHR43133:SF8">
    <property type="entry name" value="RNA POLYMERASE SIGMA FACTOR HI_1459-RELATED"/>
    <property type="match status" value="1"/>
</dbReference>
<evidence type="ECO:0000256" key="2">
    <source>
        <dbReference type="ARBA" id="ARBA00023015"/>
    </source>
</evidence>
<dbReference type="Pfam" id="PF08281">
    <property type="entry name" value="Sigma70_r4_2"/>
    <property type="match status" value="1"/>
</dbReference>
<evidence type="ECO:0000256" key="4">
    <source>
        <dbReference type="ARBA" id="ARBA00023125"/>
    </source>
</evidence>
<dbReference type="InterPro" id="IPR013325">
    <property type="entry name" value="RNA_pol_sigma_r2"/>
</dbReference>
<dbReference type="InterPro" id="IPR039425">
    <property type="entry name" value="RNA_pol_sigma-70-like"/>
</dbReference>
<keyword evidence="5" id="KW-0804">Transcription</keyword>
<name>A0A239CJL4_9ACTN</name>
<accession>A0A239CJL4</accession>
<dbReference type="NCBIfam" id="TIGR02937">
    <property type="entry name" value="sigma70-ECF"/>
    <property type="match status" value="1"/>
</dbReference>
<evidence type="ECO:0000313" key="8">
    <source>
        <dbReference type="EMBL" id="SNS19888.1"/>
    </source>
</evidence>
<dbReference type="GO" id="GO:0003677">
    <property type="term" value="F:DNA binding"/>
    <property type="evidence" value="ECO:0007669"/>
    <property type="project" value="UniProtKB-KW"/>
</dbReference>
<gene>
    <name evidence="8" type="ORF">SAMN06265355_112229</name>
</gene>
<dbReference type="SUPFAM" id="SSF88946">
    <property type="entry name" value="Sigma2 domain of RNA polymerase sigma factors"/>
    <property type="match status" value="1"/>
</dbReference>
<dbReference type="EMBL" id="FZNP01000012">
    <property type="protein sequence ID" value="SNS19888.1"/>
    <property type="molecule type" value="Genomic_DNA"/>
</dbReference>
<keyword evidence="9" id="KW-1185">Reference proteome</keyword>
<dbReference type="RefSeq" id="WP_089314960.1">
    <property type="nucleotide sequence ID" value="NZ_FZNP01000012.1"/>
</dbReference>
<dbReference type="OrthoDB" id="5518337at2"/>
<comment type="similarity">
    <text evidence="1">Belongs to the sigma-70 factor family. ECF subfamily.</text>
</comment>
<evidence type="ECO:0000256" key="3">
    <source>
        <dbReference type="ARBA" id="ARBA00023082"/>
    </source>
</evidence>